<dbReference type="GO" id="GO:0005886">
    <property type="term" value="C:plasma membrane"/>
    <property type="evidence" value="ECO:0007669"/>
    <property type="project" value="UniProtKB-SubCell"/>
</dbReference>
<comment type="function">
    <text evidence="15">May function as a ligand for MHC class II (MHC-II) on antigen-presenting cells (APC), promoting APC activation/maturation and driving Th1 immune response.</text>
</comment>
<dbReference type="InterPro" id="IPR036179">
    <property type="entry name" value="Ig-like_dom_sf"/>
</dbReference>
<evidence type="ECO:0000256" key="2">
    <source>
        <dbReference type="ARBA" id="ARBA00004613"/>
    </source>
</evidence>
<dbReference type="PANTHER" id="PTHR11422">
    <property type="entry name" value="T-CELL SURFACE GLYCOPROTEIN CD4"/>
    <property type="match status" value="1"/>
</dbReference>
<evidence type="ECO:0000256" key="6">
    <source>
        <dbReference type="ARBA" id="ARBA00022729"/>
    </source>
</evidence>
<reference evidence="22" key="3">
    <citation type="submission" date="2025-09" db="UniProtKB">
        <authorList>
            <consortium name="Ensembl"/>
        </authorList>
    </citation>
    <scope>IDENTIFICATION</scope>
</reference>
<dbReference type="GO" id="GO:0005576">
    <property type="term" value="C:extracellular region"/>
    <property type="evidence" value="ECO:0007669"/>
    <property type="project" value="UniProtKB-SubCell"/>
</dbReference>
<dbReference type="Proteomes" id="UP000001646">
    <property type="component" value="Unplaced"/>
</dbReference>
<keyword evidence="6" id="KW-0732">Signal</keyword>
<dbReference type="AlphaFoldDB" id="H9GAP6"/>
<dbReference type="InterPro" id="IPR003599">
    <property type="entry name" value="Ig_sub"/>
</dbReference>
<dbReference type="Pfam" id="PF13927">
    <property type="entry name" value="Ig_3"/>
    <property type="match status" value="1"/>
</dbReference>
<feature type="domain" description="Ig-like" evidence="21">
    <location>
        <begin position="222"/>
        <end position="300"/>
    </location>
</feature>
<dbReference type="InterPro" id="IPR013151">
    <property type="entry name" value="Immunoglobulin_dom"/>
</dbReference>
<keyword evidence="5 20" id="KW-0812">Transmembrane</keyword>
<comment type="similarity">
    <text evidence="17">Belongs to the LAG3 family.</text>
</comment>
<evidence type="ECO:0000256" key="18">
    <source>
        <dbReference type="ARBA" id="ARBA00065545"/>
    </source>
</evidence>
<keyword evidence="8" id="KW-0391">Immunity</keyword>
<accession>H9GAP6</accession>
<evidence type="ECO:0000256" key="7">
    <source>
        <dbReference type="ARBA" id="ARBA00022737"/>
    </source>
</evidence>
<dbReference type="FunFam" id="2.60.40.10:FF:004860">
    <property type="match status" value="1"/>
</dbReference>
<keyword evidence="12" id="KW-1015">Disulfide bond</keyword>
<dbReference type="HOGENOM" id="CLU_041154_1_0_1"/>
<feature type="domain" description="Ig-like" evidence="21">
    <location>
        <begin position="304"/>
        <end position="394"/>
    </location>
</feature>
<dbReference type="PROSITE" id="PS50835">
    <property type="entry name" value="IG_LIKE"/>
    <property type="match status" value="3"/>
</dbReference>
<evidence type="ECO:0000256" key="5">
    <source>
        <dbReference type="ARBA" id="ARBA00022692"/>
    </source>
</evidence>
<protein>
    <recommendedName>
        <fullName evidence="19">Lymphocyte activation gene 3 protein</fullName>
    </recommendedName>
</protein>
<evidence type="ECO:0000256" key="13">
    <source>
        <dbReference type="ARBA" id="ARBA00023180"/>
    </source>
</evidence>
<evidence type="ECO:0000256" key="4">
    <source>
        <dbReference type="ARBA" id="ARBA00022525"/>
    </source>
</evidence>
<dbReference type="Bgee" id="ENSACAG00000005940">
    <property type="expression patterns" value="Expressed in liver and 1 other cell type or tissue"/>
</dbReference>
<keyword evidence="10" id="KW-1064">Adaptive immunity</keyword>
<keyword evidence="9 20" id="KW-1133">Transmembrane helix</keyword>
<dbReference type="eggNOG" id="ENOG502S2HD">
    <property type="taxonomic scope" value="Eukaryota"/>
</dbReference>
<evidence type="ECO:0000256" key="14">
    <source>
        <dbReference type="ARBA" id="ARBA00023319"/>
    </source>
</evidence>
<dbReference type="Gene3D" id="2.60.40.10">
    <property type="entry name" value="Immunoglobulins"/>
    <property type="match status" value="3"/>
</dbReference>
<sequence length="470" mass="51866">MGVIFLFPLLGMSFYFPFTVFHLLLLPLKTLPTLPVPTTFFSRCSSSHRKRRLILKVDPSGIKKWSRSMIHRLSIWDAGFLRGNFSLQIDPLLNDDTGIYEMLVKYGSSVWCCQVKLGVVSVTANPPGPLVELGAVKLTCNCTRSEKPIKIRWFHAGLPIPTTGRFISQGQALFISSSFGNDSGPWLCQLIFADGEIISATYELQVIGFTEKTIPVVYTAAGSDANLPCILNYKPLDYGISDVAVHWKHMGRREMKATATSIRGNQRNFSLYLPAVGPEDAGQYLCEVTIQGTTITQNVTLAIMTVIRSSEGTAVTEGSHLMLTCNLSYHTGQERFRWQKLGSMPTESASRKAEVLKHTLEISPVSLSDAGTWECQVYGPDEMLGSVQHRLEITAAQVSSSQPGTPGKVIFGLMVGFFILVISVLALTHHVRKRVTSSNFPALELMVAATLPGKKEKVGDPEEKVQQMEY</sequence>
<evidence type="ECO:0000256" key="16">
    <source>
        <dbReference type="ARBA" id="ARBA00059221"/>
    </source>
</evidence>
<dbReference type="GO" id="GO:0042289">
    <property type="term" value="F:MHC class II protein binding"/>
    <property type="evidence" value="ECO:0007669"/>
    <property type="project" value="UniProtKB-ARBA"/>
</dbReference>
<dbReference type="FunFam" id="2.60.40.10:FF:002440">
    <property type="entry name" value="Lymphocyte activation gene 3 protein"/>
    <property type="match status" value="1"/>
</dbReference>
<evidence type="ECO:0000256" key="9">
    <source>
        <dbReference type="ARBA" id="ARBA00022989"/>
    </source>
</evidence>
<reference evidence="22" key="2">
    <citation type="submission" date="2025-08" db="UniProtKB">
        <authorList>
            <consortium name="Ensembl"/>
        </authorList>
    </citation>
    <scope>IDENTIFICATION</scope>
</reference>
<comment type="subcellular location">
    <subcellularLocation>
        <location evidence="1">Cell membrane</location>
        <topology evidence="1">Single-pass type I membrane protein</topology>
    </subcellularLocation>
    <subcellularLocation>
        <location evidence="2">Secreted</location>
    </subcellularLocation>
</comment>
<name>H9GAP6_ANOCA</name>
<comment type="function">
    <text evidence="16">Lymphocyte activation gene 3 protein: Inhibitory receptor on antigen activated T-cells. Delivers inhibitory signals upon binding to ligands, such as FGL1. FGL1 constitutes a major ligand of LAG3 and is responsible for LAG3 T-cell inhibitory function. Following TCR engagement, LAG3 associates with CD3-TCR in the immunological synapse and directly inhibits T-cell activation. May inhibit antigen-specific T-cell activation in synergy with PDCD1/PD-1, possibly by acting as a coreceptor for PDCD1/PD-1. Negatively regulates the proliferation, activation, effector function and homeostasis of both CD8(+) and CD4(+) T-cells. Also mediates immune tolerance: constitutively expressed on a subset of regulatory T-cells (Tregs) and contributes to their suppressive function. Also acts as a negative regulator of plasmacytoid dendritic cell (pDCs) activation. Binds MHC class II (MHC-II); the precise role of MHC-II-binding is however unclear.</text>
</comment>
<organism evidence="22 23">
    <name type="scientific">Anolis carolinensis</name>
    <name type="common">Green anole</name>
    <name type="synonym">American chameleon</name>
    <dbReference type="NCBI Taxonomy" id="28377"/>
    <lineage>
        <taxon>Eukaryota</taxon>
        <taxon>Metazoa</taxon>
        <taxon>Chordata</taxon>
        <taxon>Craniata</taxon>
        <taxon>Vertebrata</taxon>
        <taxon>Euteleostomi</taxon>
        <taxon>Lepidosauria</taxon>
        <taxon>Squamata</taxon>
        <taxon>Bifurcata</taxon>
        <taxon>Unidentata</taxon>
        <taxon>Episquamata</taxon>
        <taxon>Toxicofera</taxon>
        <taxon>Iguania</taxon>
        <taxon>Dactyloidae</taxon>
        <taxon>Anolis</taxon>
    </lineage>
</organism>
<dbReference type="FunFam" id="2.60.40.10:FF:003373">
    <property type="entry name" value="Lymphocyte activating 3"/>
    <property type="match status" value="1"/>
</dbReference>
<dbReference type="Ensembl" id="ENSACAT00000005915.4">
    <property type="protein sequence ID" value="ENSACAP00000005787.4"/>
    <property type="gene ID" value="ENSACAG00000005940.4"/>
</dbReference>
<evidence type="ECO:0000256" key="10">
    <source>
        <dbReference type="ARBA" id="ARBA00023130"/>
    </source>
</evidence>
<evidence type="ECO:0000313" key="22">
    <source>
        <dbReference type="Ensembl" id="ENSACAP00000005787.4"/>
    </source>
</evidence>
<dbReference type="GeneTree" id="ENSGT01090000259985"/>
<feature type="transmembrane region" description="Helical" evidence="20">
    <location>
        <begin position="409"/>
        <end position="428"/>
    </location>
</feature>
<keyword evidence="7" id="KW-0677">Repeat</keyword>
<dbReference type="GO" id="GO:0002250">
    <property type="term" value="P:adaptive immune response"/>
    <property type="evidence" value="ECO:0007669"/>
    <property type="project" value="UniProtKB-KW"/>
</dbReference>
<proteinExistence type="inferred from homology"/>
<evidence type="ECO:0000256" key="19">
    <source>
        <dbReference type="ARBA" id="ARBA00067553"/>
    </source>
</evidence>
<evidence type="ECO:0000256" key="3">
    <source>
        <dbReference type="ARBA" id="ARBA00022475"/>
    </source>
</evidence>
<evidence type="ECO:0000256" key="1">
    <source>
        <dbReference type="ARBA" id="ARBA00004251"/>
    </source>
</evidence>
<dbReference type="STRING" id="28377.ENSACAP00000005787"/>
<keyword evidence="13" id="KW-0325">Glycoprotein</keyword>
<feature type="transmembrane region" description="Helical" evidence="20">
    <location>
        <begin position="7"/>
        <end position="28"/>
    </location>
</feature>
<dbReference type="SUPFAM" id="SSF48726">
    <property type="entry name" value="Immunoglobulin"/>
    <property type="match status" value="3"/>
</dbReference>
<evidence type="ECO:0000256" key="15">
    <source>
        <dbReference type="ARBA" id="ARBA00057112"/>
    </source>
</evidence>
<reference evidence="22" key="1">
    <citation type="submission" date="2009-12" db="EMBL/GenBank/DDBJ databases">
        <title>The Genome Sequence of Anolis carolinensis (Green Anole Lizard).</title>
        <authorList>
            <consortium name="The Genome Sequencing Platform"/>
            <person name="Di Palma F."/>
            <person name="Alfoldi J."/>
            <person name="Heiman D."/>
            <person name="Young S."/>
            <person name="Grabherr M."/>
            <person name="Johnson J."/>
            <person name="Lander E.S."/>
            <person name="Lindblad-Toh K."/>
        </authorList>
    </citation>
    <scope>NUCLEOTIDE SEQUENCE [LARGE SCALE GENOMIC DNA]</scope>
    <source>
        <strain evidence="22">JBL SC #1</strain>
    </source>
</reference>
<evidence type="ECO:0000256" key="20">
    <source>
        <dbReference type="SAM" id="Phobius"/>
    </source>
</evidence>
<evidence type="ECO:0000313" key="23">
    <source>
        <dbReference type="Proteomes" id="UP000001646"/>
    </source>
</evidence>
<feature type="domain" description="Ig-like" evidence="21">
    <location>
        <begin position="136"/>
        <end position="205"/>
    </location>
</feature>
<evidence type="ECO:0000256" key="12">
    <source>
        <dbReference type="ARBA" id="ARBA00023157"/>
    </source>
</evidence>
<keyword evidence="11 20" id="KW-0472">Membrane</keyword>
<evidence type="ECO:0000256" key="8">
    <source>
        <dbReference type="ARBA" id="ARBA00022859"/>
    </source>
</evidence>
<keyword evidence="23" id="KW-1185">Reference proteome</keyword>
<dbReference type="Pfam" id="PF00047">
    <property type="entry name" value="ig"/>
    <property type="match status" value="1"/>
</dbReference>
<dbReference type="InterPro" id="IPR007110">
    <property type="entry name" value="Ig-like_dom"/>
</dbReference>
<dbReference type="InParanoid" id="H9GAP6"/>
<evidence type="ECO:0000259" key="21">
    <source>
        <dbReference type="PROSITE" id="PS50835"/>
    </source>
</evidence>
<keyword evidence="3" id="KW-1003">Cell membrane</keyword>
<dbReference type="InterPro" id="IPR013783">
    <property type="entry name" value="Ig-like_fold"/>
</dbReference>
<keyword evidence="14" id="KW-0393">Immunoglobulin domain</keyword>
<evidence type="ECO:0000256" key="11">
    <source>
        <dbReference type="ARBA" id="ARBA00023136"/>
    </source>
</evidence>
<dbReference type="SMART" id="SM00409">
    <property type="entry name" value="IG"/>
    <property type="match status" value="4"/>
</dbReference>
<dbReference type="PANTHER" id="PTHR11422:SF12">
    <property type="entry name" value="MICROFIBRIL-ASSOCIATED GLYCOPROTEIN 3"/>
    <property type="match status" value="1"/>
</dbReference>
<keyword evidence="4" id="KW-0964">Secreted</keyword>
<evidence type="ECO:0000256" key="17">
    <source>
        <dbReference type="ARBA" id="ARBA00061264"/>
    </source>
</evidence>
<comment type="subunit">
    <text evidence="18">Interacts with MHC class II (MHC-II); selectively recognizes stable complexes of peptide and MHC-II. Interacts with FGL1 (via the Fibrinogen C-terminal domain).</text>
</comment>